<comment type="caution">
    <text evidence="1">The sequence shown here is derived from an EMBL/GenBank/DDBJ whole genome shotgun (WGS) entry which is preliminary data.</text>
</comment>
<name>A0AAV5KJX2_9ROSI</name>
<dbReference type="SUPFAM" id="SSF54928">
    <property type="entry name" value="RNA-binding domain, RBD"/>
    <property type="match status" value="1"/>
</dbReference>
<dbReference type="Gene3D" id="3.30.70.330">
    <property type="match status" value="1"/>
</dbReference>
<dbReference type="Proteomes" id="UP001054252">
    <property type="component" value="Unassembled WGS sequence"/>
</dbReference>
<keyword evidence="2" id="KW-1185">Reference proteome</keyword>
<evidence type="ECO:0000313" key="1">
    <source>
        <dbReference type="EMBL" id="GKV24806.1"/>
    </source>
</evidence>
<dbReference type="EMBL" id="BPVZ01000066">
    <property type="protein sequence ID" value="GKV24806.1"/>
    <property type="molecule type" value="Genomic_DNA"/>
</dbReference>
<accession>A0AAV5KJX2</accession>
<evidence type="ECO:0000313" key="2">
    <source>
        <dbReference type="Proteomes" id="UP001054252"/>
    </source>
</evidence>
<dbReference type="CDD" id="cd00590">
    <property type="entry name" value="RRM_SF"/>
    <property type="match status" value="1"/>
</dbReference>
<organism evidence="1 2">
    <name type="scientific">Rubroshorea leprosula</name>
    <dbReference type="NCBI Taxonomy" id="152421"/>
    <lineage>
        <taxon>Eukaryota</taxon>
        <taxon>Viridiplantae</taxon>
        <taxon>Streptophyta</taxon>
        <taxon>Embryophyta</taxon>
        <taxon>Tracheophyta</taxon>
        <taxon>Spermatophyta</taxon>
        <taxon>Magnoliopsida</taxon>
        <taxon>eudicotyledons</taxon>
        <taxon>Gunneridae</taxon>
        <taxon>Pentapetalae</taxon>
        <taxon>rosids</taxon>
        <taxon>malvids</taxon>
        <taxon>Malvales</taxon>
        <taxon>Dipterocarpaceae</taxon>
        <taxon>Rubroshorea</taxon>
    </lineage>
</organism>
<gene>
    <name evidence="1" type="ORF">SLEP1_g34372</name>
</gene>
<proteinExistence type="predicted"/>
<dbReference type="AlphaFoldDB" id="A0AAV5KJX2"/>
<sequence length="101" mass="11883">MWRAFSGYGRVIDIYVPNRKDRYGRRFRFARFQEVKNVSMLEKELDHIKVGGVKIHVNQPRFDRQARTLKEGAQKSATETIRSEARRQPNLSYANVLKGSR</sequence>
<reference evidence="1 2" key="1">
    <citation type="journal article" date="2021" name="Commun. Biol.">
        <title>The genome of Shorea leprosula (Dipterocarpaceae) highlights the ecological relevance of drought in aseasonal tropical rainforests.</title>
        <authorList>
            <person name="Ng K.K.S."/>
            <person name="Kobayashi M.J."/>
            <person name="Fawcett J.A."/>
            <person name="Hatakeyama M."/>
            <person name="Paape T."/>
            <person name="Ng C.H."/>
            <person name="Ang C.C."/>
            <person name="Tnah L.H."/>
            <person name="Lee C.T."/>
            <person name="Nishiyama T."/>
            <person name="Sese J."/>
            <person name="O'Brien M.J."/>
            <person name="Copetti D."/>
            <person name="Mohd Noor M.I."/>
            <person name="Ong R.C."/>
            <person name="Putra M."/>
            <person name="Sireger I.Z."/>
            <person name="Indrioko S."/>
            <person name="Kosugi Y."/>
            <person name="Izuno A."/>
            <person name="Isagi Y."/>
            <person name="Lee S.L."/>
            <person name="Shimizu K.K."/>
        </authorList>
    </citation>
    <scope>NUCLEOTIDE SEQUENCE [LARGE SCALE GENOMIC DNA]</scope>
    <source>
        <strain evidence="1">214</strain>
    </source>
</reference>
<dbReference type="InterPro" id="IPR012677">
    <property type="entry name" value="Nucleotide-bd_a/b_plait_sf"/>
</dbReference>
<dbReference type="InterPro" id="IPR035979">
    <property type="entry name" value="RBD_domain_sf"/>
</dbReference>
<dbReference type="GO" id="GO:0003676">
    <property type="term" value="F:nucleic acid binding"/>
    <property type="evidence" value="ECO:0007669"/>
    <property type="project" value="InterPro"/>
</dbReference>
<evidence type="ECO:0008006" key="3">
    <source>
        <dbReference type="Google" id="ProtNLM"/>
    </source>
</evidence>
<protein>
    <recommendedName>
        <fullName evidence="3">RRM domain-containing protein</fullName>
    </recommendedName>
</protein>